<dbReference type="PANTHER" id="PTHR43884:SF12">
    <property type="entry name" value="ISOVALERYL-COA DEHYDROGENASE, MITOCHONDRIAL-RELATED"/>
    <property type="match status" value="1"/>
</dbReference>
<dbReference type="FunFam" id="1.10.540.10:FF:000009">
    <property type="entry name" value="Probable acyl-CoA dehydrogenase"/>
    <property type="match status" value="1"/>
</dbReference>
<keyword evidence="5 6" id="KW-0560">Oxidoreductase</keyword>
<dbReference type="SUPFAM" id="SSF47203">
    <property type="entry name" value="Acyl-CoA dehydrogenase C-terminal domain-like"/>
    <property type="match status" value="1"/>
</dbReference>
<dbReference type="PANTHER" id="PTHR43884">
    <property type="entry name" value="ACYL-COA DEHYDROGENASE"/>
    <property type="match status" value="1"/>
</dbReference>
<gene>
    <name evidence="10" type="ORF">LX24_02744</name>
</gene>
<evidence type="ECO:0000259" key="8">
    <source>
        <dbReference type="Pfam" id="PF02770"/>
    </source>
</evidence>
<dbReference type="Pfam" id="PF02770">
    <property type="entry name" value="Acyl-CoA_dh_M"/>
    <property type="match status" value="1"/>
</dbReference>
<proteinExistence type="inferred from homology"/>
<dbReference type="InterPro" id="IPR006091">
    <property type="entry name" value="Acyl-CoA_Oxase/DH_mid-dom"/>
</dbReference>
<evidence type="ECO:0000313" key="11">
    <source>
        <dbReference type="Proteomes" id="UP000323166"/>
    </source>
</evidence>
<evidence type="ECO:0000259" key="9">
    <source>
        <dbReference type="Pfam" id="PF02771"/>
    </source>
</evidence>
<dbReference type="Gene3D" id="2.40.110.10">
    <property type="entry name" value="Butyryl-CoA Dehydrogenase, subunit A, domain 2"/>
    <property type="match status" value="1"/>
</dbReference>
<dbReference type="InterPro" id="IPR006089">
    <property type="entry name" value="Acyl-CoA_DH_CS"/>
</dbReference>
<dbReference type="Gene3D" id="1.20.140.10">
    <property type="entry name" value="Butyryl-CoA Dehydrogenase, subunit A, domain 3"/>
    <property type="match status" value="1"/>
</dbReference>
<dbReference type="PROSITE" id="PS00073">
    <property type="entry name" value="ACYL_COA_DH_2"/>
    <property type="match status" value="1"/>
</dbReference>
<dbReference type="InterPro" id="IPR046373">
    <property type="entry name" value="Acyl-CoA_Oxase/DH_mid-dom_sf"/>
</dbReference>
<dbReference type="GO" id="GO:0003995">
    <property type="term" value="F:acyl-CoA dehydrogenase activity"/>
    <property type="evidence" value="ECO:0007669"/>
    <property type="project" value="InterPro"/>
</dbReference>
<organism evidence="10 11">
    <name type="scientific">Desulfallas thermosapovorans DSM 6562</name>
    <dbReference type="NCBI Taxonomy" id="1121431"/>
    <lineage>
        <taxon>Bacteria</taxon>
        <taxon>Bacillati</taxon>
        <taxon>Bacillota</taxon>
        <taxon>Clostridia</taxon>
        <taxon>Eubacteriales</taxon>
        <taxon>Desulfallaceae</taxon>
        <taxon>Desulfallas</taxon>
    </lineage>
</organism>
<comment type="similarity">
    <text evidence="2 6">Belongs to the acyl-CoA dehydrogenase family.</text>
</comment>
<comment type="cofactor">
    <cofactor evidence="1 6">
        <name>FAD</name>
        <dbReference type="ChEBI" id="CHEBI:57692"/>
    </cofactor>
</comment>
<keyword evidence="3 6" id="KW-0285">Flavoprotein</keyword>
<dbReference type="InterPro" id="IPR013786">
    <property type="entry name" value="AcylCoA_DH/ox_N"/>
</dbReference>
<sequence length="380" mass="42980">MALDLYSGDYKLFRDSFRKFLQAEVIPHYHEWEEAGQIPREVWQKAGENGFLCPWVEEKYDGAGAGFEYSVIITEELARAGTHVMFPLHSDIIVPYIASYGTEEQKQKWLPGCVSGDIITAVAMTEPDTGSDLAAIRTTAVREGDHYILNGTKTFISNGLLSDLIIVACKTDPRANPPHKGISLVVVEKDAPGFSRGRKLDKMGLRSQDTAELVFSDCRVPAGNLLGRENAGFIYLMEKLQQERLVCSIMAQGLAERMLNYTIEYCRERHIFGKPVTKFQHNSFKLAEMATEVELGRSFINQLLEKHLAGERVVKEVSMAKWWITEMANRTAYHCLQLHGGYGYCEEYPICRDYRDVRIFNIFAGTTEVMKNIIAKEIGL</sequence>
<evidence type="ECO:0000259" key="7">
    <source>
        <dbReference type="Pfam" id="PF00441"/>
    </source>
</evidence>
<evidence type="ECO:0000256" key="5">
    <source>
        <dbReference type="ARBA" id="ARBA00023002"/>
    </source>
</evidence>
<evidence type="ECO:0000256" key="4">
    <source>
        <dbReference type="ARBA" id="ARBA00022827"/>
    </source>
</evidence>
<dbReference type="AlphaFoldDB" id="A0A5S4ZNU3"/>
<reference evidence="10 11" key="1">
    <citation type="submission" date="2019-07" db="EMBL/GenBank/DDBJ databases">
        <title>Genomic Encyclopedia of Type Strains, Phase I: the one thousand microbial genomes (KMG-I) project.</title>
        <authorList>
            <person name="Kyrpides N."/>
        </authorList>
    </citation>
    <scope>NUCLEOTIDE SEQUENCE [LARGE SCALE GENOMIC DNA]</scope>
    <source>
        <strain evidence="10 11">DSM 6562</strain>
    </source>
</reference>
<dbReference type="Pfam" id="PF02771">
    <property type="entry name" value="Acyl-CoA_dh_N"/>
    <property type="match status" value="1"/>
</dbReference>
<dbReference type="RefSeq" id="WP_166512677.1">
    <property type="nucleotide sequence ID" value="NZ_VNHM01000020.1"/>
</dbReference>
<evidence type="ECO:0000256" key="3">
    <source>
        <dbReference type="ARBA" id="ARBA00022630"/>
    </source>
</evidence>
<dbReference type="InterPro" id="IPR009100">
    <property type="entry name" value="AcylCoA_DH/oxidase_NM_dom_sf"/>
</dbReference>
<dbReference type="Proteomes" id="UP000323166">
    <property type="component" value="Unassembled WGS sequence"/>
</dbReference>
<feature type="domain" description="Acyl-CoA dehydrogenase/oxidase C-terminal" evidence="7">
    <location>
        <begin position="230"/>
        <end position="378"/>
    </location>
</feature>
<dbReference type="Gene3D" id="1.10.540.10">
    <property type="entry name" value="Acyl-CoA dehydrogenase/oxidase, N-terminal domain"/>
    <property type="match status" value="1"/>
</dbReference>
<dbReference type="Pfam" id="PF00441">
    <property type="entry name" value="Acyl-CoA_dh_1"/>
    <property type="match status" value="1"/>
</dbReference>
<dbReference type="EMBL" id="VNHM01000020">
    <property type="protein sequence ID" value="TYO93304.1"/>
    <property type="molecule type" value="Genomic_DNA"/>
</dbReference>
<protein>
    <submittedName>
        <fullName evidence="10">Acyl-CoA dehydrogenase</fullName>
    </submittedName>
</protein>
<keyword evidence="11" id="KW-1185">Reference proteome</keyword>
<evidence type="ECO:0000256" key="6">
    <source>
        <dbReference type="RuleBase" id="RU362125"/>
    </source>
</evidence>
<accession>A0A5S4ZNU3</accession>
<dbReference type="SUPFAM" id="SSF56645">
    <property type="entry name" value="Acyl-CoA dehydrogenase NM domain-like"/>
    <property type="match status" value="1"/>
</dbReference>
<comment type="caution">
    <text evidence="10">The sequence shown here is derived from an EMBL/GenBank/DDBJ whole genome shotgun (WGS) entry which is preliminary data.</text>
</comment>
<evidence type="ECO:0000256" key="1">
    <source>
        <dbReference type="ARBA" id="ARBA00001974"/>
    </source>
</evidence>
<feature type="domain" description="Acyl-CoA oxidase/dehydrogenase middle" evidence="8">
    <location>
        <begin position="121"/>
        <end position="218"/>
    </location>
</feature>
<dbReference type="FunFam" id="1.20.140.10:FF:000001">
    <property type="entry name" value="Acyl-CoA dehydrogenase"/>
    <property type="match status" value="1"/>
</dbReference>
<evidence type="ECO:0000256" key="2">
    <source>
        <dbReference type="ARBA" id="ARBA00009347"/>
    </source>
</evidence>
<dbReference type="InterPro" id="IPR037069">
    <property type="entry name" value="AcylCoA_DH/ox_N_sf"/>
</dbReference>
<dbReference type="InterPro" id="IPR009075">
    <property type="entry name" value="AcylCo_DH/oxidase_C"/>
</dbReference>
<evidence type="ECO:0000313" key="10">
    <source>
        <dbReference type="EMBL" id="TYO93304.1"/>
    </source>
</evidence>
<dbReference type="InterPro" id="IPR036250">
    <property type="entry name" value="AcylCo_DH-like_C"/>
</dbReference>
<feature type="domain" description="Acyl-CoA dehydrogenase/oxidase N-terminal" evidence="9">
    <location>
        <begin position="9"/>
        <end position="117"/>
    </location>
</feature>
<keyword evidence="4 6" id="KW-0274">FAD</keyword>
<name>A0A5S4ZNU3_9FIRM</name>
<dbReference type="GO" id="GO:0050660">
    <property type="term" value="F:flavin adenine dinucleotide binding"/>
    <property type="evidence" value="ECO:0007669"/>
    <property type="project" value="InterPro"/>
</dbReference>
<dbReference type="FunFam" id="2.40.110.10:FF:000002">
    <property type="entry name" value="Acyl-CoA dehydrogenase fadE12"/>
    <property type="match status" value="1"/>
</dbReference>